<evidence type="ECO:0000256" key="7">
    <source>
        <dbReference type="ARBA" id="ARBA00023224"/>
    </source>
</evidence>
<keyword evidence="7 8" id="KW-0807">Transducer</keyword>
<dbReference type="InterPro" id="IPR000725">
    <property type="entry name" value="Olfact_rcpt"/>
</dbReference>
<proteinExistence type="inferred from homology"/>
<reference evidence="12" key="1">
    <citation type="submission" date="2025-08" db="UniProtKB">
        <authorList>
            <consortium name="RefSeq"/>
        </authorList>
    </citation>
    <scope>IDENTIFICATION</scope>
    <source>
        <tissue evidence="12">Blood</tissue>
    </source>
</reference>
<name>A0A6P9DKP0_PANGU</name>
<keyword evidence="11" id="KW-1185">Reference proteome</keyword>
<evidence type="ECO:0000256" key="2">
    <source>
        <dbReference type="ARBA" id="ARBA00022606"/>
    </source>
</evidence>
<dbReference type="GO" id="GO:0005886">
    <property type="term" value="C:plasma membrane"/>
    <property type="evidence" value="ECO:0007669"/>
    <property type="project" value="UniProtKB-SubCell"/>
</dbReference>
<comment type="similarity">
    <text evidence="8">Belongs to the G-protein coupled receptor 1 family.</text>
</comment>
<evidence type="ECO:0000313" key="11">
    <source>
        <dbReference type="Proteomes" id="UP001652622"/>
    </source>
</evidence>
<feature type="domain" description="G-protein coupled receptors family 1 profile" evidence="10">
    <location>
        <begin position="42"/>
        <end position="293"/>
    </location>
</feature>
<keyword evidence="8" id="KW-0675">Receptor</keyword>
<comment type="subcellular location">
    <subcellularLocation>
        <location evidence="9">Cell membrane</location>
        <topology evidence="9">Multi-pass membrane protein</topology>
    </subcellularLocation>
    <subcellularLocation>
        <location evidence="1">Membrane</location>
        <topology evidence="1">Multi-pass membrane protein</topology>
    </subcellularLocation>
</comment>
<dbReference type="InParanoid" id="A0A6P9DKP0"/>
<dbReference type="GO" id="GO:0004984">
    <property type="term" value="F:olfactory receptor activity"/>
    <property type="evidence" value="ECO:0007669"/>
    <property type="project" value="InterPro"/>
</dbReference>
<evidence type="ECO:0000313" key="12">
    <source>
        <dbReference type="RefSeq" id="XP_034291815.2"/>
    </source>
</evidence>
<feature type="transmembrane region" description="Helical" evidence="9">
    <location>
        <begin position="99"/>
        <end position="121"/>
    </location>
</feature>
<evidence type="ECO:0000256" key="6">
    <source>
        <dbReference type="ARBA" id="ARBA00023136"/>
    </source>
</evidence>
<dbReference type="SUPFAM" id="SSF81321">
    <property type="entry name" value="Family A G protein-coupled receptor-like"/>
    <property type="match status" value="1"/>
</dbReference>
<keyword evidence="3 8" id="KW-0812">Transmembrane</keyword>
<dbReference type="PROSITE" id="PS50262">
    <property type="entry name" value="G_PROTEIN_RECEP_F1_2"/>
    <property type="match status" value="1"/>
</dbReference>
<dbReference type="Pfam" id="PF13853">
    <property type="entry name" value="7tm_4"/>
    <property type="match status" value="1"/>
</dbReference>
<dbReference type="RefSeq" id="XP_034291815.2">
    <property type="nucleotide sequence ID" value="XM_034435924.2"/>
</dbReference>
<dbReference type="PANTHER" id="PTHR26450:SF126">
    <property type="entry name" value="OLFACTORY RECEPTOR"/>
    <property type="match status" value="1"/>
</dbReference>
<dbReference type="PRINTS" id="PR00237">
    <property type="entry name" value="GPCRRHODOPSN"/>
</dbReference>
<dbReference type="InterPro" id="IPR017452">
    <property type="entry name" value="GPCR_Rhodpsn_7TM"/>
</dbReference>
<evidence type="ECO:0000256" key="8">
    <source>
        <dbReference type="RuleBase" id="RU000688"/>
    </source>
</evidence>
<accession>A0A6P9DKP0</accession>
<organism evidence="11 12">
    <name type="scientific">Pantherophis guttatus</name>
    <name type="common">Corn snake</name>
    <name type="synonym">Elaphe guttata</name>
    <dbReference type="NCBI Taxonomy" id="94885"/>
    <lineage>
        <taxon>Eukaryota</taxon>
        <taxon>Metazoa</taxon>
        <taxon>Chordata</taxon>
        <taxon>Craniata</taxon>
        <taxon>Vertebrata</taxon>
        <taxon>Euteleostomi</taxon>
        <taxon>Lepidosauria</taxon>
        <taxon>Squamata</taxon>
        <taxon>Bifurcata</taxon>
        <taxon>Unidentata</taxon>
        <taxon>Episquamata</taxon>
        <taxon>Toxicofera</taxon>
        <taxon>Serpentes</taxon>
        <taxon>Colubroidea</taxon>
        <taxon>Colubridae</taxon>
        <taxon>Colubrinae</taxon>
        <taxon>Pantherophis</taxon>
    </lineage>
</organism>
<evidence type="ECO:0000256" key="9">
    <source>
        <dbReference type="RuleBase" id="RU363047"/>
    </source>
</evidence>
<evidence type="ECO:0000256" key="1">
    <source>
        <dbReference type="ARBA" id="ARBA00004141"/>
    </source>
</evidence>
<keyword evidence="9" id="KW-1003">Cell membrane</keyword>
<dbReference type="KEGG" id="pgut:117676450"/>
<gene>
    <name evidence="12" type="primary">LOC117676450</name>
</gene>
<sequence length="320" mass="36106">MQSSRANVSYVEFTLVPFPGLQELRPFLAIPFFCLFLLIVATNCIVIYTVKTEESLHSPMCLLIALLLTVNLFGTFAILPRMLFSLVLPASHISLTECLVQMFFLYFTILLDCNVLLMMALDRFLAICHPLRYTELMTIKLLGFLMFLSLLRSLGTVGPVVALASQVRFCRSNVISHFACEHMAIMRLSCSDISVNKRVGITIRCFDFLFDLSLLLASYSRIVHTALKINSGNVRHKVFHTCGTHWIAIAIGYSSRLSSSVVFRLAKSASQDVHNLISATYLLFPWTVHPLIYGVGTKEIRASLLKLFQKNKLSWLPKSR</sequence>
<keyword evidence="6 9" id="KW-0472">Membrane</keyword>
<evidence type="ECO:0000256" key="5">
    <source>
        <dbReference type="ARBA" id="ARBA00022989"/>
    </source>
</evidence>
<evidence type="ECO:0000256" key="3">
    <source>
        <dbReference type="ARBA" id="ARBA00022692"/>
    </source>
</evidence>
<dbReference type="InterPro" id="IPR050402">
    <property type="entry name" value="OR51/52/56-like"/>
</dbReference>
<keyword evidence="4 9" id="KW-0552">Olfaction</keyword>
<feature type="transmembrane region" description="Helical" evidence="9">
    <location>
        <begin position="27"/>
        <end position="48"/>
    </location>
</feature>
<feature type="transmembrane region" description="Helical" evidence="9">
    <location>
        <begin position="141"/>
        <end position="164"/>
    </location>
</feature>
<dbReference type="Gene3D" id="1.20.1070.10">
    <property type="entry name" value="Rhodopsin 7-helix transmembrane proteins"/>
    <property type="match status" value="1"/>
</dbReference>
<dbReference type="PANTHER" id="PTHR26450">
    <property type="entry name" value="OLFACTORY RECEPTOR 56B1-RELATED"/>
    <property type="match status" value="1"/>
</dbReference>
<dbReference type="Proteomes" id="UP001652622">
    <property type="component" value="Unplaced"/>
</dbReference>
<keyword evidence="5 9" id="KW-1133">Transmembrane helix</keyword>
<feature type="transmembrane region" description="Helical" evidence="9">
    <location>
        <begin position="60"/>
        <end position="79"/>
    </location>
</feature>
<keyword evidence="2 9" id="KW-0716">Sensory transduction</keyword>
<dbReference type="PRINTS" id="PR00245">
    <property type="entry name" value="OLFACTORYR"/>
</dbReference>
<protein>
    <recommendedName>
        <fullName evidence="9">Olfactory receptor</fullName>
    </recommendedName>
</protein>
<comment type="caution">
    <text evidence="9">Lacks conserved residue(s) required for the propagation of feature annotation.</text>
</comment>
<dbReference type="GeneID" id="117676450"/>
<dbReference type="PROSITE" id="PS00237">
    <property type="entry name" value="G_PROTEIN_RECEP_F1_1"/>
    <property type="match status" value="1"/>
</dbReference>
<keyword evidence="8" id="KW-0297">G-protein coupled receptor</keyword>
<dbReference type="GO" id="GO:0004930">
    <property type="term" value="F:G protein-coupled receptor activity"/>
    <property type="evidence" value="ECO:0007669"/>
    <property type="project" value="UniProtKB-KW"/>
</dbReference>
<dbReference type="InterPro" id="IPR000276">
    <property type="entry name" value="GPCR_Rhodpsn"/>
</dbReference>
<evidence type="ECO:0000259" key="10">
    <source>
        <dbReference type="PROSITE" id="PS50262"/>
    </source>
</evidence>
<evidence type="ECO:0000256" key="4">
    <source>
        <dbReference type="ARBA" id="ARBA00022725"/>
    </source>
</evidence>
<dbReference type="AlphaFoldDB" id="A0A6P9DKP0"/>